<accession>A0A1W1I400</accession>
<protein>
    <recommendedName>
        <fullName evidence="2">PurE domain-containing protein</fullName>
    </recommendedName>
</protein>
<evidence type="ECO:0000313" key="4">
    <source>
        <dbReference type="Proteomes" id="UP000192042"/>
    </source>
</evidence>
<keyword evidence="1" id="KW-1133">Transmembrane helix</keyword>
<evidence type="ECO:0000313" key="3">
    <source>
        <dbReference type="EMBL" id="SLM47747.1"/>
    </source>
</evidence>
<keyword evidence="1" id="KW-0472">Membrane</keyword>
<dbReference type="GO" id="GO:0016787">
    <property type="term" value="F:hydrolase activity"/>
    <property type="evidence" value="ECO:0007669"/>
    <property type="project" value="InterPro"/>
</dbReference>
<proteinExistence type="predicted"/>
<organism evidence="3 4">
    <name type="scientific">Nitrospira japonica</name>
    <dbReference type="NCBI Taxonomy" id="1325564"/>
    <lineage>
        <taxon>Bacteria</taxon>
        <taxon>Pseudomonadati</taxon>
        <taxon>Nitrospirota</taxon>
        <taxon>Nitrospiria</taxon>
        <taxon>Nitrospirales</taxon>
        <taxon>Nitrospiraceae</taxon>
        <taxon>Nitrospira</taxon>
    </lineage>
</organism>
<dbReference type="InterPro" id="IPR000031">
    <property type="entry name" value="PurE_dom"/>
</dbReference>
<dbReference type="Proteomes" id="UP000192042">
    <property type="component" value="Chromosome I"/>
</dbReference>
<dbReference type="NCBIfam" id="NF033503">
    <property type="entry name" value="LarB"/>
    <property type="match status" value="1"/>
</dbReference>
<name>A0A1W1I400_9BACT</name>
<feature type="transmembrane region" description="Helical" evidence="1">
    <location>
        <begin position="169"/>
        <end position="192"/>
    </location>
</feature>
<feature type="domain" description="PurE" evidence="2">
    <location>
        <begin position="118"/>
        <end position="246"/>
    </location>
</feature>
<gene>
    <name evidence="3" type="ORF">NSJP_1575</name>
</gene>
<dbReference type="RefSeq" id="WP_080886233.1">
    <property type="nucleotide sequence ID" value="NZ_LT828648.1"/>
</dbReference>
<reference evidence="3 4" key="1">
    <citation type="submission" date="2017-03" db="EMBL/GenBank/DDBJ databases">
        <authorList>
            <person name="Afonso C.L."/>
            <person name="Miller P.J."/>
            <person name="Scott M.A."/>
            <person name="Spackman E."/>
            <person name="Goraichik I."/>
            <person name="Dimitrov K.M."/>
            <person name="Suarez D.L."/>
            <person name="Swayne D.E."/>
        </authorList>
    </citation>
    <scope>NUCLEOTIDE SEQUENCE [LARGE SCALE GENOMIC DNA]</scope>
    <source>
        <strain evidence="3">Genome sequencing of Nitrospira japonica strain NJ11</strain>
    </source>
</reference>
<sequence length="258" mass="27370">MTRQTLERMLERVRLGRLSVPQALDQLRSLPFEDLGFASLDHHRAIRQGFPEVILCEGKTPAQVRSIAKSLLKHHRPFLATRATPEVAAVITRLHRRALYHKDARVVAVRDPGVRPVGLVLVVTAGTSDVPVAEEAKITAETMGSRVETLYDVGVAGIHRLLDRRSRLLAARVIIVIAGMDGVLPSVVGGLVSCPVVAVPSSRGYGASFGGVAALLTMLNSCAAGVGVMNIDNGFGAGCLAHRINVLGTDGDDPGRAG</sequence>
<dbReference type="SMART" id="SM01001">
    <property type="entry name" value="AIRC"/>
    <property type="match status" value="1"/>
</dbReference>
<dbReference type="PANTHER" id="PTHR43064">
    <property type="entry name" value="PHOSPHORIBOSYLAMINOIMIDAZOLE CARBOXYLASE-RELATED"/>
    <property type="match status" value="1"/>
</dbReference>
<keyword evidence="4" id="KW-1185">Reference proteome</keyword>
<dbReference type="OrthoDB" id="9782511at2"/>
<dbReference type="GO" id="GO:0006189">
    <property type="term" value="P:'de novo' IMP biosynthetic process"/>
    <property type="evidence" value="ECO:0007669"/>
    <property type="project" value="InterPro"/>
</dbReference>
<dbReference type="EMBL" id="LT828648">
    <property type="protein sequence ID" value="SLM47747.1"/>
    <property type="molecule type" value="Genomic_DNA"/>
</dbReference>
<dbReference type="AlphaFoldDB" id="A0A1W1I400"/>
<evidence type="ECO:0000256" key="1">
    <source>
        <dbReference type="SAM" id="Phobius"/>
    </source>
</evidence>
<evidence type="ECO:0000259" key="2">
    <source>
        <dbReference type="SMART" id="SM01001"/>
    </source>
</evidence>
<dbReference type="KEGG" id="nja:NSJP_1575"/>
<feature type="transmembrane region" description="Helical" evidence="1">
    <location>
        <begin position="204"/>
        <end position="226"/>
    </location>
</feature>
<dbReference type="Gene3D" id="3.40.50.1970">
    <property type="match status" value="1"/>
</dbReference>
<dbReference type="STRING" id="1325564.NSJP_1575"/>
<keyword evidence="1" id="KW-0812">Transmembrane</keyword>
<dbReference type="PANTHER" id="PTHR43064:SF1">
    <property type="entry name" value="SLL1489 PROTEIN"/>
    <property type="match status" value="1"/>
</dbReference>
<dbReference type="Pfam" id="PF00731">
    <property type="entry name" value="AIRC"/>
    <property type="match status" value="1"/>
</dbReference>
<dbReference type="InterPro" id="IPR039476">
    <property type="entry name" value="P2CMN_synthase_LarB"/>
</dbReference>
<dbReference type="SUPFAM" id="SSF52255">
    <property type="entry name" value="N5-CAIR mutase (phosphoribosylaminoimidazole carboxylase, PurE)"/>
    <property type="match status" value="1"/>
</dbReference>